<dbReference type="InterPro" id="IPR001509">
    <property type="entry name" value="Epimerase_deHydtase"/>
</dbReference>
<dbReference type="STRING" id="394503.Ccel_1815"/>
<dbReference type="SUPFAM" id="SSF51735">
    <property type="entry name" value="NAD(P)-binding Rossmann-fold domains"/>
    <property type="match status" value="1"/>
</dbReference>
<dbReference type="AlphaFoldDB" id="B8I322"/>
<dbReference type="Pfam" id="PF01370">
    <property type="entry name" value="Epimerase"/>
    <property type="match status" value="1"/>
</dbReference>
<evidence type="ECO:0000313" key="4">
    <source>
        <dbReference type="Proteomes" id="UP000001349"/>
    </source>
</evidence>
<dbReference type="Proteomes" id="UP000001349">
    <property type="component" value="Chromosome"/>
</dbReference>
<protein>
    <submittedName>
        <fullName evidence="3">NAD-dependent epimerase/dehydratase</fullName>
    </submittedName>
</protein>
<reference evidence="3 4" key="1">
    <citation type="submission" date="2009-01" db="EMBL/GenBank/DDBJ databases">
        <title>Complete sequence of Clostridium cellulolyticum H10.</title>
        <authorList>
            <consortium name="US DOE Joint Genome Institute"/>
            <person name="Lucas S."/>
            <person name="Copeland A."/>
            <person name="Lapidus A."/>
            <person name="Glavina del Rio T."/>
            <person name="Dalin E."/>
            <person name="Tice H."/>
            <person name="Bruce D."/>
            <person name="Goodwin L."/>
            <person name="Pitluck S."/>
            <person name="Chertkov O."/>
            <person name="Saunders E."/>
            <person name="Brettin T."/>
            <person name="Detter J.C."/>
            <person name="Han C."/>
            <person name="Larimer F."/>
            <person name="Land M."/>
            <person name="Hauser L."/>
            <person name="Kyrpides N."/>
            <person name="Ivanova N."/>
            <person name="Zhou J."/>
            <person name="Richardson P."/>
        </authorList>
    </citation>
    <scope>NUCLEOTIDE SEQUENCE [LARGE SCALE GENOMIC DNA]</scope>
    <source>
        <strain evidence="4">ATCC 35319 / DSM 5812 / JCM 6584 / H10</strain>
    </source>
</reference>
<dbReference type="InterPro" id="IPR036291">
    <property type="entry name" value="NAD(P)-bd_dom_sf"/>
</dbReference>
<organism evidence="3 4">
    <name type="scientific">Ruminiclostridium cellulolyticum (strain ATCC 35319 / DSM 5812 / JCM 6584 / H10)</name>
    <name type="common">Clostridium cellulolyticum</name>
    <dbReference type="NCBI Taxonomy" id="394503"/>
    <lineage>
        <taxon>Bacteria</taxon>
        <taxon>Bacillati</taxon>
        <taxon>Bacillota</taxon>
        <taxon>Clostridia</taxon>
        <taxon>Eubacteriales</taxon>
        <taxon>Oscillospiraceae</taxon>
        <taxon>Ruminiclostridium</taxon>
    </lineage>
</organism>
<dbReference type="PANTHER" id="PTHR43000">
    <property type="entry name" value="DTDP-D-GLUCOSE 4,6-DEHYDRATASE-RELATED"/>
    <property type="match status" value="1"/>
</dbReference>
<dbReference type="HOGENOM" id="CLU_007383_6_1_9"/>
<evidence type="ECO:0000259" key="2">
    <source>
        <dbReference type="Pfam" id="PF01370"/>
    </source>
</evidence>
<proteinExistence type="inferred from homology"/>
<dbReference type="Gene3D" id="3.40.50.720">
    <property type="entry name" value="NAD(P)-binding Rossmann-like Domain"/>
    <property type="match status" value="1"/>
</dbReference>
<sequence length="349" mass="40107">MKKKVLITGNNGVLGRNLVKYLHNNGRENYELVLFDINQNNSEFSSFRTYKGDIRKKEDVERVIGDIDIVVHCAGASPSYEESQIYDIIINGTANLLECAFTTGKAERFVYISSTSVYGVPEKAPIYETDEVKPYDPYNRSKIETERLCDHWRTKGHCVSVLRPRSFLGPERLGTFGILYDWASEGRNFPMLGPGKNKYQLLDVEDLCQAIYLAMSVDANNANDLFNIGAKDFSTIKDDYQAVLDAAGFNKKIKCFPAKPMFFILNILEKLKLSPFYKRLYLKLNRNYYVSIEKAEKKLGYKPKHSNKDSLVRNYRWYLENKNKIGNKPGASNNVVWNQGVLKYAKHFF</sequence>
<dbReference type="OrthoDB" id="9803892at2"/>
<evidence type="ECO:0000256" key="1">
    <source>
        <dbReference type="ARBA" id="ARBA00007637"/>
    </source>
</evidence>
<dbReference type="RefSeq" id="WP_015925279.1">
    <property type="nucleotide sequence ID" value="NC_011898.1"/>
</dbReference>
<dbReference type="KEGG" id="cce:Ccel_1815"/>
<gene>
    <name evidence="3" type="ordered locus">Ccel_1815</name>
</gene>
<dbReference type="eggNOG" id="COG0451">
    <property type="taxonomic scope" value="Bacteria"/>
</dbReference>
<comment type="similarity">
    <text evidence="1">Belongs to the NAD(P)-dependent epimerase/dehydratase family.</text>
</comment>
<evidence type="ECO:0000313" key="3">
    <source>
        <dbReference type="EMBL" id="ACL76165.1"/>
    </source>
</evidence>
<keyword evidence="4" id="KW-1185">Reference proteome</keyword>
<dbReference type="EMBL" id="CP001348">
    <property type="protein sequence ID" value="ACL76165.1"/>
    <property type="molecule type" value="Genomic_DNA"/>
</dbReference>
<accession>B8I322</accession>
<name>B8I322_RUMCH</name>
<feature type="domain" description="NAD-dependent epimerase/dehydratase" evidence="2">
    <location>
        <begin position="5"/>
        <end position="229"/>
    </location>
</feature>